<evidence type="ECO:0000313" key="2">
    <source>
        <dbReference type="EMBL" id="MBA8682643.1"/>
    </source>
</evidence>
<name>A0A7W3II15_9GAMM</name>
<dbReference type="SUPFAM" id="SSF52833">
    <property type="entry name" value="Thioredoxin-like"/>
    <property type="match status" value="1"/>
</dbReference>
<dbReference type="Gene3D" id="3.40.30.10">
    <property type="entry name" value="Glutaredoxin"/>
    <property type="match status" value="1"/>
</dbReference>
<dbReference type="Pfam" id="PF01323">
    <property type="entry name" value="DSBA"/>
    <property type="match status" value="1"/>
</dbReference>
<protein>
    <submittedName>
        <fullName evidence="2">DsbA family oxidoreductase</fullName>
    </submittedName>
</protein>
<accession>A0A7W3II15</accession>
<dbReference type="PANTHER" id="PTHR13887:SF41">
    <property type="entry name" value="THIOREDOXIN SUPERFAMILY PROTEIN"/>
    <property type="match status" value="1"/>
</dbReference>
<sequence length="222" mass="24427">MTIHITVTSDFICPWCFIGERRLAKAIQALPADTAVELKWRPFELNPDMRSEGLNRKTYRSLKFGSWERSQLMDAQTAVAARGDDIAFNYDAMEKTPNTFLAHRLMRLAEHHGLATEVARAVFSAYFEHGRDIGNVATLVDIATENGLDRQQTEAFLAGEEGVEEVRAAERDGQGRGVRSVPLFDIGGEIISGAQSVQTFTTALQRAMEQDDACTGGACSIG</sequence>
<dbReference type="GO" id="GO:0016491">
    <property type="term" value="F:oxidoreductase activity"/>
    <property type="evidence" value="ECO:0007669"/>
    <property type="project" value="InterPro"/>
</dbReference>
<dbReference type="RefSeq" id="WP_182339777.1">
    <property type="nucleotide sequence ID" value="NZ_JACGXS010000006.1"/>
</dbReference>
<evidence type="ECO:0000313" key="3">
    <source>
        <dbReference type="Proteomes" id="UP000547058"/>
    </source>
</evidence>
<organism evidence="2 3">
    <name type="scientific">Stenotrophomonas tumulicola</name>
    <dbReference type="NCBI Taxonomy" id="1685415"/>
    <lineage>
        <taxon>Bacteria</taxon>
        <taxon>Pseudomonadati</taxon>
        <taxon>Pseudomonadota</taxon>
        <taxon>Gammaproteobacteria</taxon>
        <taxon>Lysobacterales</taxon>
        <taxon>Lysobacteraceae</taxon>
        <taxon>Stenotrophomonas</taxon>
    </lineage>
</organism>
<comment type="caution">
    <text evidence="2">The sequence shown here is derived from an EMBL/GenBank/DDBJ whole genome shotgun (WGS) entry which is preliminary data.</text>
</comment>
<gene>
    <name evidence="2" type="ORF">H4O11_12615</name>
</gene>
<evidence type="ECO:0000259" key="1">
    <source>
        <dbReference type="Pfam" id="PF01323"/>
    </source>
</evidence>
<dbReference type="InterPro" id="IPR036249">
    <property type="entry name" value="Thioredoxin-like_sf"/>
</dbReference>
<dbReference type="InterPro" id="IPR001853">
    <property type="entry name" value="DSBA-like_thioredoxin_dom"/>
</dbReference>
<dbReference type="EMBL" id="JACGXS010000006">
    <property type="protein sequence ID" value="MBA8682643.1"/>
    <property type="molecule type" value="Genomic_DNA"/>
</dbReference>
<dbReference type="AlphaFoldDB" id="A0A7W3II15"/>
<keyword evidence="3" id="KW-1185">Reference proteome</keyword>
<proteinExistence type="predicted"/>
<dbReference type="CDD" id="cd03024">
    <property type="entry name" value="DsbA_FrnE"/>
    <property type="match status" value="1"/>
</dbReference>
<dbReference type="Proteomes" id="UP000547058">
    <property type="component" value="Unassembled WGS sequence"/>
</dbReference>
<reference evidence="2 3" key="1">
    <citation type="submission" date="2020-08" db="EMBL/GenBank/DDBJ databases">
        <title>Stenotrophomonas tumulicola JCM 30961.</title>
        <authorList>
            <person name="Deng Y."/>
        </authorList>
    </citation>
    <scope>NUCLEOTIDE SEQUENCE [LARGE SCALE GENOMIC DNA]</scope>
    <source>
        <strain evidence="2 3">JCM 30961</strain>
    </source>
</reference>
<dbReference type="PANTHER" id="PTHR13887">
    <property type="entry name" value="GLUTATHIONE S-TRANSFERASE KAPPA"/>
    <property type="match status" value="1"/>
</dbReference>
<feature type="domain" description="DSBA-like thioredoxin" evidence="1">
    <location>
        <begin position="5"/>
        <end position="205"/>
    </location>
</feature>